<accession>A0A8F5DPS0</accession>
<keyword evidence="1" id="KW-0472">Membrane</keyword>
<keyword evidence="2" id="KW-0496">Mitochondrion</keyword>
<evidence type="ECO:0000256" key="1">
    <source>
        <dbReference type="SAM" id="Phobius"/>
    </source>
</evidence>
<name>A0A8F5DPS0_9BILA</name>
<evidence type="ECO:0000313" key="2">
    <source>
        <dbReference type="EMBL" id="QXJ80319.1"/>
    </source>
</evidence>
<keyword evidence="1" id="KW-1133">Transmembrane helix</keyword>
<organism evidence="2">
    <name type="scientific">Trichuris sp. ETH392</name>
    <dbReference type="NCBI Taxonomy" id="2856029"/>
    <lineage>
        <taxon>Eukaryota</taxon>
        <taxon>Metazoa</taxon>
        <taxon>Ecdysozoa</taxon>
        <taxon>Nematoda</taxon>
        <taxon>Enoplea</taxon>
        <taxon>Dorylaimia</taxon>
        <taxon>Trichinellida</taxon>
        <taxon>Trichuridae</taxon>
        <taxon>Trichuris</taxon>
    </lineage>
</organism>
<dbReference type="AlphaFoldDB" id="A0A8F5DPS0"/>
<feature type="transmembrane region" description="Helical" evidence="1">
    <location>
        <begin position="6"/>
        <end position="28"/>
    </location>
</feature>
<geneLocation type="mitochondrion" evidence="2"/>
<reference evidence="2" key="1">
    <citation type="journal article" date="2021" name="Life">
        <title>Mitogenomics and Evolutionary History of Rodent Whipworms (Trichuris spp.) Originating from Three Biogeographic Regions.</title>
        <authorList>
            <person name="Petruzela J."/>
            <person name="Ribas A."/>
            <person name="de Bellocq J.G."/>
        </authorList>
    </citation>
    <scope>NUCLEOTIDE SEQUENCE</scope>
</reference>
<gene>
    <name evidence="2" type="primary">ATP8</name>
</gene>
<keyword evidence="1" id="KW-0812">Transmembrane</keyword>
<proteinExistence type="predicted"/>
<protein>
    <submittedName>
        <fullName evidence="2">ATP synthase membrane subunit 8</fullName>
    </submittedName>
</protein>
<dbReference type="EMBL" id="MZ229686">
    <property type="protein sequence ID" value="QXJ80319.1"/>
    <property type="molecule type" value="Genomic_DNA"/>
</dbReference>
<sequence length="46" mass="5247">MLLLYQISPISLFLLFICYCLLLIYFCLSVKSSCLSVKSLLNKGLK</sequence>